<evidence type="ECO:0000313" key="2">
    <source>
        <dbReference type="Proteomes" id="UP000596938"/>
    </source>
</evidence>
<dbReference type="EMBL" id="BMKU01000009">
    <property type="protein sequence ID" value="GGH02772.1"/>
    <property type="molecule type" value="Genomic_DNA"/>
</dbReference>
<name>A0ABQ1XTA2_9MICC</name>
<organism evidence="1 2">
    <name type="scientific">Pseudarthrobacter polychromogenes</name>
    <dbReference type="NCBI Taxonomy" id="1676"/>
    <lineage>
        <taxon>Bacteria</taxon>
        <taxon>Bacillati</taxon>
        <taxon>Actinomycetota</taxon>
        <taxon>Actinomycetes</taxon>
        <taxon>Micrococcales</taxon>
        <taxon>Micrococcaceae</taxon>
        <taxon>Pseudarthrobacter</taxon>
    </lineage>
</organism>
<protein>
    <submittedName>
        <fullName evidence="1">Uncharacterized protein</fullName>
    </submittedName>
</protein>
<sequence length="102" mass="10564">MAGRLRQVGTVADTPYCASAIALPVVGLGRRAEPPEAVCRGGGNAGDQTAGAPRSHQLSVCVSHGQESPVQPKHLAAADRTAKLRIRGTGSQHIPPQRYSTS</sequence>
<reference evidence="2" key="1">
    <citation type="journal article" date="2019" name="Int. J. Syst. Evol. Microbiol.">
        <title>The Global Catalogue of Microorganisms (GCM) 10K type strain sequencing project: providing services to taxonomists for standard genome sequencing and annotation.</title>
        <authorList>
            <consortium name="The Broad Institute Genomics Platform"/>
            <consortium name="The Broad Institute Genome Sequencing Center for Infectious Disease"/>
            <person name="Wu L."/>
            <person name="Ma J."/>
        </authorList>
    </citation>
    <scope>NUCLEOTIDE SEQUENCE [LARGE SCALE GENOMIC DNA]</scope>
    <source>
        <strain evidence="2">CGMCC 1.1927</strain>
    </source>
</reference>
<evidence type="ECO:0000313" key="1">
    <source>
        <dbReference type="EMBL" id="GGH02772.1"/>
    </source>
</evidence>
<gene>
    <name evidence="1" type="ORF">GCM10011577_28350</name>
</gene>
<comment type="caution">
    <text evidence="1">The sequence shown here is derived from an EMBL/GenBank/DDBJ whole genome shotgun (WGS) entry which is preliminary data.</text>
</comment>
<accession>A0ABQ1XTA2</accession>
<dbReference type="Proteomes" id="UP000596938">
    <property type="component" value="Unassembled WGS sequence"/>
</dbReference>
<keyword evidence="2" id="KW-1185">Reference proteome</keyword>
<proteinExistence type="predicted"/>